<dbReference type="AlphaFoldDB" id="A0A6G8PXJ6"/>
<comment type="catalytic activity">
    <reaction evidence="1 10">
        <text>a fatty acyl-[ACP] + phosphate = an acyl phosphate + holo-[ACP]</text>
        <dbReference type="Rhea" id="RHEA:42292"/>
        <dbReference type="Rhea" id="RHEA-COMP:9685"/>
        <dbReference type="Rhea" id="RHEA-COMP:14125"/>
        <dbReference type="ChEBI" id="CHEBI:43474"/>
        <dbReference type="ChEBI" id="CHEBI:59918"/>
        <dbReference type="ChEBI" id="CHEBI:64479"/>
        <dbReference type="ChEBI" id="CHEBI:138651"/>
        <dbReference type="EC" id="2.3.1.274"/>
    </reaction>
</comment>
<comment type="pathway">
    <text evidence="10">Lipid metabolism; phospholipid metabolism.</text>
</comment>
<keyword evidence="6 10" id="KW-0594">Phospholipid biosynthesis</keyword>
<dbReference type="InterPro" id="IPR003664">
    <property type="entry name" value="FA_synthesis"/>
</dbReference>
<evidence type="ECO:0000256" key="1">
    <source>
        <dbReference type="ARBA" id="ARBA00001232"/>
    </source>
</evidence>
<dbReference type="SUPFAM" id="SSF53659">
    <property type="entry name" value="Isocitrate/Isopropylmalate dehydrogenase-like"/>
    <property type="match status" value="1"/>
</dbReference>
<dbReference type="EMBL" id="CP045121">
    <property type="protein sequence ID" value="QIN78952.1"/>
    <property type="molecule type" value="Genomic_DNA"/>
</dbReference>
<sequence length="335" mass="34559">MRIAVDALGGDNAPGEIVSGALAAARRLPRDEILLVGDEVSVRPLVPELPQNVRLKEARSAVGMSEDPAAALRARPDSSIAVAAETVRRGEAEAFFSAGSTGASVAAALLGIGRLKGCRRPAIATMLPFDKPALLLDAGATVACRPQDLLNFAILGGVFAKRYLRLDGEPRVGLVNVGEEPGKGDDLAKEAHALLEASEGVRFVGNVEGRDVGSGVADVLVTDGFTGNVVLKTAEGVAREILGMVRDAMTKNVVNKLAAAVLRPSLVAVRDRVDPENYGGSFLLGVRGPVVIGHGNSRARGVENAIVGISRAGSGLVEESEAALAAGRRSVEEAS</sequence>
<evidence type="ECO:0000256" key="4">
    <source>
        <dbReference type="ARBA" id="ARBA00022679"/>
    </source>
</evidence>
<evidence type="ECO:0000256" key="7">
    <source>
        <dbReference type="ARBA" id="ARBA00023264"/>
    </source>
</evidence>
<dbReference type="Pfam" id="PF02504">
    <property type="entry name" value="FA_synthesis"/>
    <property type="match status" value="1"/>
</dbReference>
<dbReference type="EC" id="2.3.1.274" evidence="8 10"/>
<dbReference type="PANTHER" id="PTHR30100:SF1">
    <property type="entry name" value="PHOSPHATE ACYLTRANSFERASE"/>
    <property type="match status" value="1"/>
</dbReference>
<dbReference type="RefSeq" id="WP_166396616.1">
    <property type="nucleotide sequence ID" value="NZ_CP045121.1"/>
</dbReference>
<keyword evidence="4 10" id="KW-0808">Transferase</keyword>
<name>A0A6G8PXJ6_9ACTN</name>
<dbReference type="PIRSF" id="PIRSF002465">
    <property type="entry name" value="Phsphlp_syn_PlsX"/>
    <property type="match status" value="1"/>
</dbReference>
<keyword evidence="2 10" id="KW-0963">Cytoplasm</keyword>
<keyword evidence="11" id="KW-0012">Acyltransferase</keyword>
<dbReference type="NCBIfam" id="TIGR00182">
    <property type="entry name" value="plsX"/>
    <property type="match status" value="1"/>
</dbReference>
<gene>
    <name evidence="10 11" type="primary">plsX</name>
    <name evidence="11" type="ORF">GBA65_10945</name>
</gene>
<evidence type="ECO:0000256" key="8">
    <source>
        <dbReference type="ARBA" id="ARBA00024069"/>
    </source>
</evidence>
<protein>
    <recommendedName>
        <fullName evidence="8 10">Phosphate acyltransferase</fullName>
        <ecNumber evidence="8 10">2.3.1.274</ecNumber>
    </recommendedName>
    <alternativeName>
        <fullName evidence="10">Acyl-ACP phosphotransacylase</fullName>
    </alternativeName>
    <alternativeName>
        <fullName evidence="10">Acyl-[acyl-carrier-protein]--phosphate acyltransferase</fullName>
    </alternativeName>
    <alternativeName>
        <fullName evidence="10">Phosphate-acyl-ACP acyltransferase</fullName>
    </alternativeName>
</protein>
<comment type="subcellular location">
    <subcellularLocation>
        <location evidence="10">Cytoplasm</location>
    </subcellularLocation>
    <text evidence="10">Associated with the membrane possibly through PlsY.</text>
</comment>
<evidence type="ECO:0000313" key="12">
    <source>
        <dbReference type="Proteomes" id="UP000502706"/>
    </source>
</evidence>
<dbReference type="PANTHER" id="PTHR30100">
    <property type="entry name" value="FATTY ACID/PHOSPHOLIPID SYNTHESIS PROTEIN PLSX"/>
    <property type="match status" value="1"/>
</dbReference>
<dbReference type="GO" id="GO:0005737">
    <property type="term" value="C:cytoplasm"/>
    <property type="evidence" value="ECO:0007669"/>
    <property type="project" value="UniProtKB-SubCell"/>
</dbReference>
<dbReference type="KEGG" id="rmar:GBA65_10945"/>
<accession>A0A6G8PXJ6</accession>
<dbReference type="Proteomes" id="UP000502706">
    <property type="component" value="Chromosome"/>
</dbReference>
<reference evidence="11 12" key="1">
    <citation type="submission" date="2019-10" db="EMBL/GenBank/DDBJ databases">
        <title>Rubrobacter sp nov SCSIO 52915 isolated from a deep-sea sediment in the South China Sea.</title>
        <authorList>
            <person name="Chen R.W."/>
        </authorList>
    </citation>
    <scope>NUCLEOTIDE SEQUENCE [LARGE SCALE GENOMIC DNA]</scope>
    <source>
        <strain evidence="11 12">SCSIO 52915</strain>
    </source>
</reference>
<dbReference type="InterPro" id="IPR012281">
    <property type="entry name" value="Phospholipid_synth_PlsX-like"/>
</dbReference>
<comment type="similarity">
    <text evidence="10">Belongs to the PlsX family.</text>
</comment>
<dbReference type="UniPathway" id="UPA00085"/>
<evidence type="ECO:0000256" key="9">
    <source>
        <dbReference type="ARBA" id="ARBA00046608"/>
    </source>
</evidence>
<evidence type="ECO:0000313" key="11">
    <source>
        <dbReference type="EMBL" id="QIN78952.1"/>
    </source>
</evidence>
<dbReference type="GO" id="GO:0006633">
    <property type="term" value="P:fatty acid biosynthetic process"/>
    <property type="evidence" value="ECO:0007669"/>
    <property type="project" value="UniProtKB-UniRule"/>
</dbReference>
<evidence type="ECO:0000256" key="6">
    <source>
        <dbReference type="ARBA" id="ARBA00023209"/>
    </source>
</evidence>
<comment type="subunit">
    <text evidence="9 10">Homodimer. Probably interacts with PlsY.</text>
</comment>
<dbReference type="GO" id="GO:0043811">
    <property type="term" value="F:phosphate:acyl-[acyl carrier protein] acyltransferase activity"/>
    <property type="evidence" value="ECO:0007669"/>
    <property type="project" value="UniProtKB-UniRule"/>
</dbReference>
<keyword evidence="12" id="KW-1185">Reference proteome</keyword>
<dbReference type="GO" id="GO:0008654">
    <property type="term" value="P:phospholipid biosynthetic process"/>
    <property type="evidence" value="ECO:0007669"/>
    <property type="project" value="UniProtKB-KW"/>
</dbReference>
<keyword evidence="5 10" id="KW-0443">Lipid metabolism</keyword>
<dbReference type="HAMAP" id="MF_00019">
    <property type="entry name" value="PlsX"/>
    <property type="match status" value="1"/>
</dbReference>
<comment type="function">
    <text evidence="10">Catalyzes the reversible formation of acyl-phosphate (acyl-PO(4)) from acyl-[acyl-carrier-protein] (acyl-ACP). This enzyme utilizes acyl-ACP as fatty acyl donor, but not acyl-CoA.</text>
</comment>
<keyword evidence="7 10" id="KW-1208">Phospholipid metabolism</keyword>
<evidence type="ECO:0000256" key="3">
    <source>
        <dbReference type="ARBA" id="ARBA00022516"/>
    </source>
</evidence>
<proteinExistence type="inferred from homology"/>
<keyword evidence="3 10" id="KW-0444">Lipid biosynthesis</keyword>
<evidence type="ECO:0000256" key="10">
    <source>
        <dbReference type="HAMAP-Rule" id="MF_00019"/>
    </source>
</evidence>
<organism evidence="11 12">
    <name type="scientific">Rubrobacter marinus</name>
    <dbReference type="NCBI Taxonomy" id="2653852"/>
    <lineage>
        <taxon>Bacteria</taxon>
        <taxon>Bacillati</taxon>
        <taxon>Actinomycetota</taxon>
        <taxon>Rubrobacteria</taxon>
        <taxon>Rubrobacterales</taxon>
        <taxon>Rubrobacteraceae</taxon>
        <taxon>Rubrobacter</taxon>
    </lineage>
</organism>
<dbReference type="Gene3D" id="3.40.718.10">
    <property type="entry name" value="Isopropylmalate Dehydrogenase"/>
    <property type="match status" value="1"/>
</dbReference>
<evidence type="ECO:0000256" key="5">
    <source>
        <dbReference type="ARBA" id="ARBA00023098"/>
    </source>
</evidence>
<evidence type="ECO:0000256" key="2">
    <source>
        <dbReference type="ARBA" id="ARBA00022490"/>
    </source>
</evidence>